<dbReference type="EMBL" id="JAFBFH010000024">
    <property type="protein sequence ID" value="MBM7716222.1"/>
    <property type="molecule type" value="Genomic_DNA"/>
</dbReference>
<keyword evidence="2" id="KW-1185">Reference proteome</keyword>
<gene>
    <name evidence="1" type="ORF">JOC94_003242</name>
</gene>
<name>A0ABS2R9A9_9BACI</name>
<evidence type="ECO:0000313" key="1">
    <source>
        <dbReference type="EMBL" id="MBM7716222.1"/>
    </source>
</evidence>
<protein>
    <submittedName>
        <fullName evidence="1">Uncharacterized protein</fullName>
    </submittedName>
</protein>
<evidence type="ECO:0000313" key="2">
    <source>
        <dbReference type="Proteomes" id="UP000823485"/>
    </source>
</evidence>
<dbReference type="Proteomes" id="UP000823485">
    <property type="component" value="Unassembled WGS sequence"/>
</dbReference>
<proteinExistence type="predicted"/>
<reference evidence="1 2" key="1">
    <citation type="submission" date="2021-01" db="EMBL/GenBank/DDBJ databases">
        <title>Genomic Encyclopedia of Type Strains, Phase IV (KMG-IV): sequencing the most valuable type-strain genomes for metagenomic binning, comparative biology and taxonomic classification.</title>
        <authorList>
            <person name="Goeker M."/>
        </authorList>
    </citation>
    <scope>NUCLEOTIDE SEQUENCE [LARGE SCALE GENOMIC DNA]</scope>
    <source>
        <strain evidence="1 2">DSM 105453</strain>
    </source>
</reference>
<organism evidence="1 2">
    <name type="scientific">Siminovitchia thermophila</name>
    <dbReference type="NCBI Taxonomy" id="1245522"/>
    <lineage>
        <taxon>Bacteria</taxon>
        <taxon>Bacillati</taxon>
        <taxon>Bacillota</taxon>
        <taxon>Bacilli</taxon>
        <taxon>Bacillales</taxon>
        <taxon>Bacillaceae</taxon>
        <taxon>Siminovitchia</taxon>
    </lineage>
</organism>
<comment type="caution">
    <text evidence="1">The sequence shown here is derived from an EMBL/GenBank/DDBJ whole genome shotgun (WGS) entry which is preliminary data.</text>
</comment>
<accession>A0ABS2R9A9</accession>
<sequence length="50" mass="5949">MNETMKHIFHVFFSHHIGGEKQEINIGATTVDSNKFYCLKKLRRFEKVTH</sequence>